<proteinExistence type="inferred from homology"/>
<dbReference type="EMBL" id="NMUH01000431">
    <property type="protein sequence ID" value="MQL79063.1"/>
    <property type="molecule type" value="Genomic_DNA"/>
</dbReference>
<dbReference type="Pfam" id="PF14541">
    <property type="entry name" value="TAXi_C"/>
    <property type="match status" value="1"/>
</dbReference>
<dbReference type="Pfam" id="PF14543">
    <property type="entry name" value="TAXi_N"/>
    <property type="match status" value="1"/>
</dbReference>
<comment type="caution">
    <text evidence="5">The sequence shown here is derived from an EMBL/GenBank/DDBJ whole genome shotgun (WGS) entry which is preliminary data.</text>
</comment>
<reference evidence="5" key="1">
    <citation type="submission" date="2017-07" db="EMBL/GenBank/DDBJ databases">
        <title>Taro Niue Genome Assembly and Annotation.</title>
        <authorList>
            <person name="Atibalentja N."/>
            <person name="Keating K."/>
            <person name="Fields C.J."/>
        </authorList>
    </citation>
    <scope>NUCLEOTIDE SEQUENCE</scope>
    <source>
        <strain evidence="5">Niue_2</strain>
        <tissue evidence="5">Leaf</tissue>
    </source>
</reference>
<feature type="active site" evidence="2">
    <location>
        <position position="146"/>
    </location>
</feature>
<dbReference type="SUPFAM" id="SSF50630">
    <property type="entry name" value="Acid proteases"/>
    <property type="match status" value="1"/>
</dbReference>
<dbReference type="PANTHER" id="PTHR13683">
    <property type="entry name" value="ASPARTYL PROTEASES"/>
    <property type="match status" value="1"/>
</dbReference>
<dbReference type="PRINTS" id="PR00792">
    <property type="entry name" value="PEPSIN"/>
</dbReference>
<dbReference type="AlphaFoldDB" id="A0A843UCT1"/>
<evidence type="ECO:0000256" key="1">
    <source>
        <dbReference type="ARBA" id="ARBA00007447"/>
    </source>
</evidence>
<dbReference type="InterPro" id="IPR033873">
    <property type="entry name" value="CND41-like"/>
</dbReference>
<dbReference type="InterPro" id="IPR033121">
    <property type="entry name" value="PEPTIDASE_A1"/>
</dbReference>
<dbReference type="SMR" id="A0A843UCT1"/>
<dbReference type="PANTHER" id="PTHR13683:SF809">
    <property type="entry name" value="PEPTIDASE A1 DOMAIN-CONTAINING PROTEIN"/>
    <property type="match status" value="1"/>
</dbReference>
<dbReference type="FunFam" id="2.40.70.10:FF:000013">
    <property type="entry name" value="Aspartyl protease AED1"/>
    <property type="match status" value="1"/>
</dbReference>
<dbReference type="GO" id="GO:0004190">
    <property type="term" value="F:aspartic-type endopeptidase activity"/>
    <property type="evidence" value="ECO:0007669"/>
    <property type="project" value="InterPro"/>
</dbReference>
<dbReference type="InterPro" id="IPR032799">
    <property type="entry name" value="TAXi_C"/>
</dbReference>
<dbReference type="CDD" id="cd05472">
    <property type="entry name" value="cnd41_like"/>
    <property type="match status" value="1"/>
</dbReference>
<accession>A0A843UCT1</accession>
<dbReference type="Gene3D" id="2.40.70.10">
    <property type="entry name" value="Acid Proteases"/>
    <property type="match status" value="2"/>
</dbReference>
<feature type="active site" evidence="2">
    <location>
        <position position="347"/>
    </location>
</feature>
<keyword evidence="3" id="KW-0732">Signal</keyword>
<dbReference type="InterPro" id="IPR021109">
    <property type="entry name" value="Peptidase_aspartic_dom_sf"/>
</dbReference>
<feature type="chain" id="PRO_5032921490" description="Peptidase A1 domain-containing protein" evidence="3">
    <location>
        <begin position="20"/>
        <end position="465"/>
    </location>
</feature>
<feature type="domain" description="Peptidase A1" evidence="4">
    <location>
        <begin position="128"/>
        <end position="460"/>
    </location>
</feature>
<dbReference type="OrthoDB" id="2747330at2759"/>
<dbReference type="GO" id="GO:0006508">
    <property type="term" value="P:proteolysis"/>
    <property type="evidence" value="ECO:0007669"/>
    <property type="project" value="InterPro"/>
</dbReference>
<evidence type="ECO:0000256" key="3">
    <source>
        <dbReference type="SAM" id="SignalP"/>
    </source>
</evidence>
<evidence type="ECO:0000256" key="2">
    <source>
        <dbReference type="PIRSR" id="PIRSR601461-1"/>
    </source>
</evidence>
<comment type="similarity">
    <text evidence="1">Belongs to the peptidase A1 family.</text>
</comment>
<dbReference type="InterPro" id="IPR001461">
    <property type="entry name" value="Aspartic_peptidase_A1"/>
</dbReference>
<evidence type="ECO:0000313" key="6">
    <source>
        <dbReference type="Proteomes" id="UP000652761"/>
    </source>
</evidence>
<evidence type="ECO:0000259" key="4">
    <source>
        <dbReference type="PROSITE" id="PS51767"/>
    </source>
</evidence>
<protein>
    <recommendedName>
        <fullName evidence="4">Peptidase A1 domain-containing protein</fullName>
    </recommendedName>
</protein>
<sequence length="465" mass="48695">MGSLALLALCLLLLRTASPLRDIQEAAATTTSSCSSQLQEDHHRQHLNSSGLHLTLHHVRSPCSPVSLPELSSHDILTQDELRVQSLAARLSSSEKKKTKGSAAGGDFTPETLRVPLKPGISLGVGNYIANVGLGTPARDYIMVVDTGSSLTWLQCKPCRVSCHEQVGPIFDPAASRTYKAVSCSSPECTALQSATLNPSACSSSNVCIYEASYGDSSFSLGYLSKDTLSFGASPALPGFVYGCGQDNEGLFGRSAGLIGLARNKLSMLSQLAPKYGNAFSYCLPSTASTGYLFIGANDKAKFSFTPMVTKPLDPTLYFLNFVGMTVGQKPLAVSAAAYKGLPTIIDSGTVITRLPPAVYSALSEAVVGALSKYPRAPAYSILDTCFKGSAGSLAVPKVRMLFAGGAVLDLSAHNVFYDVTSTTTCLAFARAGSVAIIGNRQQQTFAVLYDVSGSKIGFSAGGCG</sequence>
<feature type="signal peptide" evidence="3">
    <location>
        <begin position="1"/>
        <end position="19"/>
    </location>
</feature>
<name>A0A843UCT1_COLES</name>
<evidence type="ECO:0000313" key="5">
    <source>
        <dbReference type="EMBL" id="MQL79063.1"/>
    </source>
</evidence>
<dbReference type="PROSITE" id="PS51767">
    <property type="entry name" value="PEPTIDASE_A1"/>
    <property type="match status" value="1"/>
</dbReference>
<dbReference type="Proteomes" id="UP000652761">
    <property type="component" value="Unassembled WGS sequence"/>
</dbReference>
<gene>
    <name evidence="5" type="ORF">Taro_011475</name>
</gene>
<organism evidence="5 6">
    <name type="scientific">Colocasia esculenta</name>
    <name type="common">Wild taro</name>
    <name type="synonym">Arum esculentum</name>
    <dbReference type="NCBI Taxonomy" id="4460"/>
    <lineage>
        <taxon>Eukaryota</taxon>
        <taxon>Viridiplantae</taxon>
        <taxon>Streptophyta</taxon>
        <taxon>Embryophyta</taxon>
        <taxon>Tracheophyta</taxon>
        <taxon>Spermatophyta</taxon>
        <taxon>Magnoliopsida</taxon>
        <taxon>Liliopsida</taxon>
        <taxon>Araceae</taxon>
        <taxon>Aroideae</taxon>
        <taxon>Colocasieae</taxon>
        <taxon>Colocasia</taxon>
    </lineage>
</organism>
<keyword evidence="6" id="KW-1185">Reference proteome</keyword>
<dbReference type="FunFam" id="2.40.70.10:FF:000031">
    <property type="entry name" value="Aspartyl protease AED1"/>
    <property type="match status" value="1"/>
</dbReference>
<dbReference type="InterPro" id="IPR032861">
    <property type="entry name" value="TAXi_N"/>
</dbReference>